<evidence type="ECO:0000259" key="7">
    <source>
        <dbReference type="Pfam" id="PF00562"/>
    </source>
</evidence>
<dbReference type="OrthoDB" id="10248617at2759"/>
<evidence type="ECO:0000256" key="6">
    <source>
        <dbReference type="ARBA" id="ARBA00023163"/>
    </source>
</evidence>
<dbReference type="Pfam" id="PF00562">
    <property type="entry name" value="RNA_pol_Rpb2_6"/>
    <property type="match status" value="1"/>
</dbReference>
<dbReference type="Proteomes" id="UP000786811">
    <property type="component" value="Unassembled WGS sequence"/>
</dbReference>
<dbReference type="EC" id="2.7.7.6" evidence="2"/>
<organism evidence="9 10">
    <name type="scientific">Cotesia congregata</name>
    <name type="common">Parasitoid wasp</name>
    <name type="synonym">Apanteles congregatus</name>
    <dbReference type="NCBI Taxonomy" id="51543"/>
    <lineage>
        <taxon>Eukaryota</taxon>
        <taxon>Metazoa</taxon>
        <taxon>Ecdysozoa</taxon>
        <taxon>Arthropoda</taxon>
        <taxon>Hexapoda</taxon>
        <taxon>Insecta</taxon>
        <taxon>Pterygota</taxon>
        <taxon>Neoptera</taxon>
        <taxon>Endopterygota</taxon>
        <taxon>Hymenoptera</taxon>
        <taxon>Apocrita</taxon>
        <taxon>Ichneumonoidea</taxon>
        <taxon>Braconidae</taxon>
        <taxon>Microgastrinae</taxon>
        <taxon>Cotesia</taxon>
    </lineage>
</organism>
<accession>A0A8J2MM24</accession>
<evidence type="ECO:0000256" key="2">
    <source>
        <dbReference type="ARBA" id="ARBA00012418"/>
    </source>
</evidence>
<dbReference type="GO" id="GO:0032549">
    <property type="term" value="F:ribonucleoside binding"/>
    <property type="evidence" value="ECO:0007669"/>
    <property type="project" value="InterPro"/>
</dbReference>
<dbReference type="PANTHER" id="PTHR20856">
    <property type="entry name" value="DNA-DIRECTED RNA POLYMERASE I SUBUNIT 2"/>
    <property type="match status" value="1"/>
</dbReference>
<proteinExistence type="inferred from homology"/>
<protein>
    <recommendedName>
        <fullName evidence="2">DNA-directed RNA polymerase</fullName>
        <ecNumber evidence="2">2.7.7.6</ecNumber>
    </recommendedName>
</protein>
<dbReference type="GO" id="GO:0003899">
    <property type="term" value="F:DNA-directed RNA polymerase activity"/>
    <property type="evidence" value="ECO:0007669"/>
    <property type="project" value="UniProtKB-EC"/>
</dbReference>
<dbReference type="GO" id="GO:0006351">
    <property type="term" value="P:DNA-templated transcription"/>
    <property type="evidence" value="ECO:0007669"/>
    <property type="project" value="InterPro"/>
</dbReference>
<evidence type="ECO:0000259" key="8">
    <source>
        <dbReference type="Pfam" id="PF04560"/>
    </source>
</evidence>
<evidence type="ECO:0000256" key="3">
    <source>
        <dbReference type="ARBA" id="ARBA00022478"/>
    </source>
</evidence>
<keyword evidence="5" id="KW-0548">Nucleotidyltransferase</keyword>
<keyword evidence="4" id="KW-0808">Transferase</keyword>
<dbReference type="Gene3D" id="2.40.270.10">
    <property type="entry name" value="DNA-directed RNA polymerase, subunit 2, domain 6"/>
    <property type="match status" value="1"/>
</dbReference>
<dbReference type="InterPro" id="IPR007120">
    <property type="entry name" value="DNA-dir_RNAP_su2_dom"/>
</dbReference>
<dbReference type="AlphaFoldDB" id="A0A8J2MM24"/>
<reference evidence="9" key="1">
    <citation type="submission" date="2021-04" db="EMBL/GenBank/DDBJ databases">
        <authorList>
            <person name="Chebbi M.A.C M."/>
        </authorList>
    </citation>
    <scope>NUCLEOTIDE SEQUENCE</scope>
</reference>
<keyword evidence="6" id="KW-0804">Transcription</keyword>
<feature type="non-terminal residue" evidence="9">
    <location>
        <position position="1"/>
    </location>
</feature>
<dbReference type="GO" id="GO:0000428">
    <property type="term" value="C:DNA-directed RNA polymerase complex"/>
    <property type="evidence" value="ECO:0007669"/>
    <property type="project" value="UniProtKB-KW"/>
</dbReference>
<dbReference type="GO" id="GO:0003677">
    <property type="term" value="F:DNA binding"/>
    <property type="evidence" value="ECO:0007669"/>
    <property type="project" value="InterPro"/>
</dbReference>
<keyword evidence="10" id="KW-1185">Reference proteome</keyword>
<gene>
    <name evidence="9" type="ORF">HICCMSTLAB_LOCUS7654</name>
</gene>
<comment type="caution">
    <text evidence="9">The sequence shown here is derived from an EMBL/GenBank/DDBJ whole genome shotgun (WGS) entry which is preliminary data.</text>
</comment>
<comment type="similarity">
    <text evidence="1">Belongs to the RNA polymerase beta chain family.</text>
</comment>
<evidence type="ECO:0000256" key="1">
    <source>
        <dbReference type="ARBA" id="ARBA00006835"/>
    </source>
</evidence>
<dbReference type="InterPro" id="IPR015712">
    <property type="entry name" value="DNA-dir_RNA_pol_su2"/>
</dbReference>
<name>A0A8J2MM24_COTCN</name>
<evidence type="ECO:0000256" key="4">
    <source>
        <dbReference type="ARBA" id="ARBA00022679"/>
    </source>
</evidence>
<dbReference type="InterPro" id="IPR037033">
    <property type="entry name" value="DNA-dir_RNAP_su2_hyb_sf"/>
</dbReference>
<evidence type="ECO:0000256" key="5">
    <source>
        <dbReference type="ARBA" id="ARBA00022695"/>
    </source>
</evidence>
<sequence>MVEDKAQMRSTGPVDVLTQQPIKGRRRGGDRLFHCSDKSIATVCRKCGSLLGPVTEYIKKFDDRRSRCKFCNDDKELFDIDVPYIFRYLVTELASLNIKVKLDFNFNLFHIYLEN</sequence>
<feature type="domain" description="DNA-directed RNA polymerase subunit 2 hybrid-binding" evidence="7">
    <location>
        <begin position="1"/>
        <end position="27"/>
    </location>
</feature>
<feature type="domain" description="RNA polymerase Rpb2" evidence="8">
    <location>
        <begin position="30"/>
        <end position="102"/>
    </location>
</feature>
<evidence type="ECO:0000313" key="10">
    <source>
        <dbReference type="Proteomes" id="UP000786811"/>
    </source>
</evidence>
<keyword evidence="3 9" id="KW-0240">DNA-directed RNA polymerase</keyword>
<dbReference type="Pfam" id="PF04560">
    <property type="entry name" value="RNA_pol_Rpb2_7"/>
    <property type="match status" value="1"/>
</dbReference>
<dbReference type="InterPro" id="IPR007641">
    <property type="entry name" value="RNA_pol_Rpb2_7"/>
</dbReference>
<dbReference type="EMBL" id="CAJNRD030001121">
    <property type="protein sequence ID" value="CAG5095328.1"/>
    <property type="molecule type" value="Genomic_DNA"/>
</dbReference>
<dbReference type="SUPFAM" id="SSF64484">
    <property type="entry name" value="beta and beta-prime subunits of DNA dependent RNA-polymerase"/>
    <property type="match status" value="1"/>
</dbReference>
<dbReference type="Gene3D" id="3.90.1800.10">
    <property type="entry name" value="RNA polymerase alpha subunit dimerisation domain"/>
    <property type="match status" value="1"/>
</dbReference>
<evidence type="ECO:0000313" key="9">
    <source>
        <dbReference type="EMBL" id="CAG5095328.1"/>
    </source>
</evidence>